<keyword evidence="2" id="KW-1003">Cell membrane</keyword>
<evidence type="ECO:0000256" key="3">
    <source>
        <dbReference type="ARBA" id="ARBA00022692"/>
    </source>
</evidence>
<evidence type="ECO:0000313" key="8">
    <source>
        <dbReference type="EMBL" id="KFI19040.1"/>
    </source>
</evidence>
<feature type="transmembrane region" description="Helical" evidence="6">
    <location>
        <begin position="136"/>
        <end position="157"/>
    </location>
</feature>
<dbReference type="PANTHER" id="PTHR42709">
    <property type="entry name" value="ALKALINE PHOSPHATASE LIKE PROTEIN"/>
    <property type="match status" value="1"/>
</dbReference>
<dbReference type="OrthoDB" id="948134at2"/>
<feature type="transmembrane region" description="Helical" evidence="6">
    <location>
        <begin position="177"/>
        <end position="195"/>
    </location>
</feature>
<evidence type="ECO:0000256" key="4">
    <source>
        <dbReference type="ARBA" id="ARBA00022989"/>
    </source>
</evidence>
<dbReference type="InterPro" id="IPR051311">
    <property type="entry name" value="DedA_domain"/>
</dbReference>
<keyword evidence="4 6" id="KW-1133">Transmembrane helix</keyword>
<proteinExistence type="predicted"/>
<feature type="domain" description="VTT" evidence="7">
    <location>
        <begin position="33"/>
        <end position="154"/>
    </location>
</feature>
<keyword evidence="5 6" id="KW-0472">Membrane</keyword>
<evidence type="ECO:0000256" key="1">
    <source>
        <dbReference type="ARBA" id="ARBA00004651"/>
    </source>
</evidence>
<accession>A0A0E2Z651</accession>
<organism evidence="8 9">
    <name type="scientific">Nitrosococcus oceani C-27</name>
    <dbReference type="NCBI Taxonomy" id="314279"/>
    <lineage>
        <taxon>Bacteria</taxon>
        <taxon>Pseudomonadati</taxon>
        <taxon>Pseudomonadota</taxon>
        <taxon>Gammaproteobacteria</taxon>
        <taxon>Chromatiales</taxon>
        <taxon>Chromatiaceae</taxon>
        <taxon>Nitrosococcus</taxon>
    </lineage>
</organism>
<comment type="subcellular location">
    <subcellularLocation>
        <location evidence="1">Cell membrane</location>
        <topology evidence="1">Multi-pass membrane protein</topology>
    </subcellularLocation>
</comment>
<keyword evidence="3 6" id="KW-0812">Transmembrane</keyword>
<feature type="transmembrane region" description="Helical" evidence="6">
    <location>
        <begin position="52"/>
        <end position="77"/>
    </location>
</feature>
<dbReference type="InterPro" id="IPR032816">
    <property type="entry name" value="VTT_dom"/>
</dbReference>
<sequence>MEHLQWLVPYLEHYGYGILFIGNLLEGVLIPMPGQLLLIGASLMAARGDMQIYLVLFAAWSGAIAGNLLGYGLGYYVGRQGILRYGERLKIVNPTRLSRIEHYFDHYGSGLVVIAPFFELLRQLNGFLAGTMGMPIWRFILCLILGVTLWVGLWGIGAYILGEHVQEAFFLIKKAEPYVIGLGVSILLATMLYLLRRRRCRQG</sequence>
<evidence type="ECO:0000256" key="2">
    <source>
        <dbReference type="ARBA" id="ARBA00022475"/>
    </source>
</evidence>
<gene>
    <name evidence="8" type="ORF">IB75_10955</name>
</gene>
<comment type="caution">
    <text evidence="8">The sequence shown here is derived from an EMBL/GenBank/DDBJ whole genome shotgun (WGS) entry which is preliminary data.</text>
</comment>
<dbReference type="GO" id="GO:0005886">
    <property type="term" value="C:plasma membrane"/>
    <property type="evidence" value="ECO:0007669"/>
    <property type="project" value="UniProtKB-SubCell"/>
</dbReference>
<feature type="transmembrane region" description="Helical" evidence="6">
    <location>
        <begin position="14"/>
        <end position="40"/>
    </location>
</feature>
<evidence type="ECO:0000259" key="7">
    <source>
        <dbReference type="Pfam" id="PF09335"/>
    </source>
</evidence>
<name>A0A0E2Z651_9GAMM</name>
<dbReference type="PANTHER" id="PTHR42709:SF6">
    <property type="entry name" value="UNDECAPRENYL PHOSPHATE TRANSPORTER A"/>
    <property type="match status" value="1"/>
</dbReference>
<evidence type="ECO:0000313" key="9">
    <source>
        <dbReference type="Proteomes" id="UP000028839"/>
    </source>
</evidence>
<dbReference type="Proteomes" id="UP000028839">
    <property type="component" value="Unassembled WGS sequence"/>
</dbReference>
<dbReference type="EMBL" id="JPGN01000064">
    <property type="protein sequence ID" value="KFI19040.1"/>
    <property type="molecule type" value="Genomic_DNA"/>
</dbReference>
<dbReference type="HOGENOM" id="CLU_044208_4_2_6"/>
<reference evidence="8 9" key="1">
    <citation type="submission" date="2014-07" db="EMBL/GenBank/DDBJ databases">
        <title>Comparative analysis of Nitrosococcus oceani genome inventories of strains from Pacific and Atlantic gyres.</title>
        <authorList>
            <person name="Lim C.K."/>
            <person name="Wang L."/>
            <person name="Sayavedra-Soto L.A."/>
            <person name="Klotz M.G."/>
        </authorList>
    </citation>
    <scope>NUCLEOTIDE SEQUENCE [LARGE SCALE GENOMIC DNA]</scope>
    <source>
        <strain evidence="8 9">C-27</strain>
    </source>
</reference>
<protein>
    <recommendedName>
        <fullName evidence="7">VTT domain-containing protein</fullName>
    </recommendedName>
</protein>
<evidence type="ECO:0000256" key="6">
    <source>
        <dbReference type="SAM" id="Phobius"/>
    </source>
</evidence>
<evidence type="ECO:0000256" key="5">
    <source>
        <dbReference type="ARBA" id="ARBA00023136"/>
    </source>
</evidence>
<dbReference type="Pfam" id="PF09335">
    <property type="entry name" value="VTT_dom"/>
    <property type="match status" value="1"/>
</dbReference>
<dbReference type="AlphaFoldDB" id="A0A0E2Z651"/>